<dbReference type="CDD" id="cd09600">
    <property type="entry name" value="M1_APN"/>
    <property type="match status" value="1"/>
</dbReference>
<evidence type="ECO:0000256" key="13">
    <source>
        <dbReference type="NCBIfam" id="TIGR02414"/>
    </source>
</evidence>
<comment type="similarity">
    <text evidence="3">Belongs to the peptidase M1 family.</text>
</comment>
<evidence type="ECO:0000259" key="15">
    <source>
        <dbReference type="Pfam" id="PF11940"/>
    </source>
</evidence>
<evidence type="ECO:0000313" key="18">
    <source>
        <dbReference type="EMBL" id="EIT68126.1"/>
    </source>
</evidence>
<dbReference type="InterPro" id="IPR045357">
    <property type="entry name" value="Aminopeptidase_N-like_N"/>
</dbReference>
<dbReference type="RefSeq" id="WP_007187496.1">
    <property type="nucleotide sequence ID" value="NZ_AKGD01000004.1"/>
</dbReference>
<dbReference type="GO" id="GO:0006508">
    <property type="term" value="P:proteolysis"/>
    <property type="evidence" value="ECO:0007669"/>
    <property type="project" value="UniProtKB-UniRule"/>
</dbReference>
<evidence type="ECO:0000256" key="11">
    <source>
        <dbReference type="ARBA" id="ARBA00023049"/>
    </source>
</evidence>
<evidence type="ECO:0000256" key="1">
    <source>
        <dbReference type="ARBA" id="ARBA00000098"/>
    </source>
</evidence>
<dbReference type="FunFam" id="2.60.40.1730:FF:000005">
    <property type="entry name" value="Aminopeptidase N"/>
    <property type="match status" value="1"/>
</dbReference>
<reference evidence="18 19" key="1">
    <citation type="journal article" date="2012" name="J. Bacteriol.">
        <title>Genome Sequence of n-Alkane-Degrading Hydrocarboniphaga effusa Strain AP103T (ATCC BAA-332T).</title>
        <authorList>
            <person name="Chang H.K."/>
            <person name="Zylstra G.J."/>
            <person name="Chae J.C."/>
        </authorList>
    </citation>
    <scope>NUCLEOTIDE SEQUENCE [LARGE SCALE GENOMIC DNA]</scope>
    <source>
        <strain evidence="18 19">AP103</strain>
    </source>
</reference>
<name>I8HXK4_9GAMM</name>
<keyword evidence="11" id="KW-0482">Metalloprotease</keyword>
<keyword evidence="7" id="KW-0645">Protease</keyword>
<comment type="catalytic activity">
    <reaction evidence="1">
        <text>Release of an N-terminal amino acid, Xaa-|-Yaa- from a peptide, amide or arylamide. Xaa is preferably Ala, but may be most amino acids including Pro (slow action). When a terminal hydrophobic residue is followed by a prolyl residue, the two may be released as an intact Xaa-Pro dipeptide.</text>
        <dbReference type="EC" id="3.4.11.2"/>
    </reaction>
</comment>
<dbReference type="Pfam" id="PF01433">
    <property type="entry name" value="Peptidase_M1"/>
    <property type="match status" value="1"/>
</dbReference>
<dbReference type="SUPFAM" id="SSF55486">
    <property type="entry name" value="Metalloproteases ('zincins'), catalytic domain"/>
    <property type="match status" value="1"/>
</dbReference>
<evidence type="ECO:0000256" key="4">
    <source>
        <dbReference type="ARBA" id="ARBA00012564"/>
    </source>
</evidence>
<dbReference type="InterPro" id="IPR001930">
    <property type="entry name" value="Peptidase_M1"/>
</dbReference>
<accession>I8HXK4</accession>
<dbReference type="Gene3D" id="1.10.390.10">
    <property type="entry name" value="Neutral Protease Domain 2"/>
    <property type="match status" value="1"/>
</dbReference>
<dbReference type="Pfam" id="PF17900">
    <property type="entry name" value="Peptidase_M1_N"/>
    <property type="match status" value="1"/>
</dbReference>
<dbReference type="Pfam" id="PF17432">
    <property type="entry name" value="DUF3458_C"/>
    <property type="match status" value="1"/>
</dbReference>
<comment type="caution">
    <text evidence="18">The sequence shown here is derived from an EMBL/GenBank/DDBJ whole genome shotgun (WGS) entry which is preliminary data.</text>
</comment>
<dbReference type="AlphaFoldDB" id="I8HXK4"/>
<dbReference type="PANTHER" id="PTHR46322">
    <property type="entry name" value="PUROMYCIN-SENSITIVE AMINOPEPTIDASE"/>
    <property type="match status" value="1"/>
</dbReference>
<keyword evidence="19" id="KW-1185">Reference proteome</keyword>
<dbReference type="GO" id="GO:0008237">
    <property type="term" value="F:metallopeptidase activity"/>
    <property type="evidence" value="ECO:0007669"/>
    <property type="project" value="UniProtKB-UniRule"/>
</dbReference>
<dbReference type="PANTHER" id="PTHR46322:SF1">
    <property type="entry name" value="PUROMYCIN-SENSITIVE AMINOPEPTIDASE"/>
    <property type="match status" value="1"/>
</dbReference>
<comment type="cofactor">
    <cofactor evidence="2">
        <name>Zn(2+)</name>
        <dbReference type="ChEBI" id="CHEBI:29105"/>
    </cofactor>
</comment>
<dbReference type="Gene3D" id="1.25.50.10">
    <property type="entry name" value="Peptidase M1, alanyl aminopeptidase, C-terminal domain"/>
    <property type="match status" value="1"/>
</dbReference>
<dbReference type="InterPro" id="IPR014782">
    <property type="entry name" value="Peptidase_M1_dom"/>
</dbReference>
<sequence length="866" mass="96227">MNAAVEVFRKDYRAPDYAVENVDLDFDVRDRTTVVSVLRIRRNGQARADAPLHLDGRGFELLELAIDGLAVAEANVERDDERLLIKQALPQAFSLRVVTRLDPDSNHSLEGLYRSGPMLCTQCEARGFSRITYFPDRPDVLSRFKVRIEADAQRYPVLLSNGNRVEAGEAADGRHYAIWEDPFLKPCYLFALVAGDLGCVSDTYTTASGREVALQFYVDKGNEGRVPHALESLKKAMRWDEQVYGLEYDLDIYMVVAAREFNMGAMENKGLNLFNARFVLASPDTATDADYEGIESVIAHEYFHNWTGNRVTCRDWFQLSLKEGLTVFRDQNFSADLNGADVQRIGEVRQLRTLQFAEDAGPMAHPVRPDSYVEINNFYTATVYEKGAEIVRMLQTLLGRETFIKGVQHYLREHDGSAATIEDFLAAHEAVSGRNLEGFRRWYSQAGTPTVGIDDEYHLLAHTYTLHLEQSTPATPGAPDKKPVPIPIRVAFFDGEGQRIHLPAQPPLMPAPDLILLEDAQATITFEDVKVRPTPSFLQGFSAPVRLQFGYSSDQLVNLLLHESDGFARWEAVQRLMLNAFFELLSGPAGDDTQALLKGLQLLAAQHFDDKALLAELLRMPSESYLAGQLQPLDGEKLAAARDALRLRIAHALTGPLSVWATAAPEDQGAINVGRRALAGIASGYLAATRSTRILDLCRDRAGSDNMTLSYGALVALNDIDCPQREDAMAAFLSRWRHDALVLDKWFALQAGSAIGNGVERTAELLGHPDYVASPNRIRSVLGTFWRENLRAYHRADGSGYRLLAEQVLKLDKSNPQIASRLADGLLGWRGLAAPRDELLRAVLQRLVQQVASPDVSEKIHKALAG</sequence>
<evidence type="ECO:0000256" key="7">
    <source>
        <dbReference type="ARBA" id="ARBA00022670"/>
    </source>
</evidence>
<organism evidence="18 19">
    <name type="scientific">Hydrocarboniphaga effusa AP103</name>
    <dbReference type="NCBI Taxonomy" id="1172194"/>
    <lineage>
        <taxon>Bacteria</taxon>
        <taxon>Pseudomonadati</taxon>
        <taxon>Pseudomonadota</taxon>
        <taxon>Gammaproteobacteria</taxon>
        <taxon>Nevskiales</taxon>
        <taxon>Nevskiaceae</taxon>
        <taxon>Hydrocarboniphaga</taxon>
    </lineage>
</organism>
<dbReference type="OrthoDB" id="100605at2"/>
<dbReference type="NCBIfam" id="TIGR02414">
    <property type="entry name" value="pepN_proteo"/>
    <property type="match status" value="1"/>
</dbReference>
<dbReference type="SUPFAM" id="SSF63737">
    <property type="entry name" value="Leukotriene A4 hydrolase N-terminal domain"/>
    <property type="match status" value="1"/>
</dbReference>
<dbReference type="InterPro" id="IPR042097">
    <property type="entry name" value="Aminopeptidase_N-like_N_sf"/>
</dbReference>
<feature type="domain" description="Aminopeptidase N-like N-terminal" evidence="17">
    <location>
        <begin position="33"/>
        <end position="189"/>
    </location>
</feature>
<keyword evidence="10" id="KW-0862">Zinc</keyword>
<dbReference type="InterPro" id="IPR035414">
    <property type="entry name" value="Peptidase_M1_pepN_Ig-like"/>
</dbReference>
<dbReference type="MEROPS" id="M01.005"/>
<keyword evidence="8" id="KW-0479">Metal-binding</keyword>
<evidence type="ECO:0000259" key="16">
    <source>
        <dbReference type="Pfam" id="PF17432"/>
    </source>
</evidence>
<dbReference type="PRINTS" id="PR00756">
    <property type="entry name" value="ALADIPTASE"/>
</dbReference>
<dbReference type="Gene3D" id="3.30.2010.30">
    <property type="match status" value="1"/>
</dbReference>
<protein>
    <recommendedName>
        <fullName evidence="5 13">Aminopeptidase N</fullName>
        <ecNumber evidence="4 13">3.4.11.2</ecNumber>
    </recommendedName>
</protein>
<dbReference type="PATRIC" id="fig|1172194.4.peg.4423"/>
<keyword evidence="6" id="KW-0031">Aminopeptidase</keyword>
<dbReference type="FunFam" id="3.30.2010.30:FF:000002">
    <property type="entry name" value="Putative aminopeptidase N"/>
    <property type="match status" value="1"/>
</dbReference>
<proteinExistence type="inferred from homology"/>
<keyword evidence="9" id="KW-0378">Hydrolase</keyword>
<dbReference type="Gene3D" id="2.60.40.1730">
    <property type="entry name" value="tricorn interacting facor f3 domain"/>
    <property type="match status" value="1"/>
</dbReference>
<evidence type="ECO:0000256" key="3">
    <source>
        <dbReference type="ARBA" id="ARBA00010136"/>
    </source>
</evidence>
<dbReference type="InterPro" id="IPR024601">
    <property type="entry name" value="Peptidase_M1_pepN_C"/>
</dbReference>
<dbReference type="EMBL" id="AKGD01000004">
    <property type="protein sequence ID" value="EIT68126.1"/>
    <property type="molecule type" value="Genomic_DNA"/>
</dbReference>
<dbReference type="InterPro" id="IPR037144">
    <property type="entry name" value="Peptidase_M1_pepN_C_sf"/>
</dbReference>
<dbReference type="Proteomes" id="UP000003704">
    <property type="component" value="Unassembled WGS sequence"/>
</dbReference>
<dbReference type="STRING" id="1172194.WQQ_45610"/>
<dbReference type="GO" id="GO:0016285">
    <property type="term" value="F:alanyl aminopeptidase activity"/>
    <property type="evidence" value="ECO:0007669"/>
    <property type="project" value="UniProtKB-EC"/>
</dbReference>
<evidence type="ECO:0000259" key="17">
    <source>
        <dbReference type="Pfam" id="PF17900"/>
    </source>
</evidence>
<dbReference type="Gene3D" id="2.60.40.1840">
    <property type="match status" value="1"/>
</dbReference>
<feature type="domain" description="Peptidase M1 alanyl aminopeptidase C-terminal" evidence="16">
    <location>
        <begin position="554"/>
        <end position="865"/>
    </location>
</feature>
<evidence type="ECO:0000256" key="9">
    <source>
        <dbReference type="ARBA" id="ARBA00022801"/>
    </source>
</evidence>
<comment type="function">
    <text evidence="12">Aminopeptidase N is involved in the degradation of intracellular peptides generated by protein breakdown during normal growth as well as in response to nutrient starvation.</text>
</comment>
<dbReference type="InterPro" id="IPR012779">
    <property type="entry name" value="Peptidase_M1_pepN"/>
</dbReference>
<dbReference type="GO" id="GO:0008270">
    <property type="term" value="F:zinc ion binding"/>
    <property type="evidence" value="ECO:0007669"/>
    <property type="project" value="InterPro"/>
</dbReference>
<evidence type="ECO:0000256" key="5">
    <source>
        <dbReference type="ARBA" id="ARBA00015611"/>
    </source>
</evidence>
<gene>
    <name evidence="18" type="ORF">WQQ_45610</name>
</gene>
<evidence type="ECO:0000313" key="19">
    <source>
        <dbReference type="Proteomes" id="UP000003704"/>
    </source>
</evidence>
<evidence type="ECO:0000256" key="6">
    <source>
        <dbReference type="ARBA" id="ARBA00022438"/>
    </source>
</evidence>
<feature type="domain" description="Peptidase M1 membrane alanine aminopeptidase" evidence="14">
    <location>
        <begin position="229"/>
        <end position="440"/>
    </location>
</feature>
<evidence type="ECO:0000256" key="2">
    <source>
        <dbReference type="ARBA" id="ARBA00001947"/>
    </source>
</evidence>
<dbReference type="InterPro" id="IPR038438">
    <property type="entry name" value="PepN_Ig-like_sf"/>
</dbReference>
<evidence type="ECO:0000256" key="10">
    <source>
        <dbReference type="ARBA" id="ARBA00022833"/>
    </source>
</evidence>
<evidence type="ECO:0000256" key="12">
    <source>
        <dbReference type="ARBA" id="ARBA00059739"/>
    </source>
</evidence>
<dbReference type="EC" id="3.4.11.2" evidence="4 13"/>
<dbReference type="Pfam" id="PF11940">
    <property type="entry name" value="DUF3458"/>
    <property type="match status" value="1"/>
</dbReference>
<evidence type="ECO:0000259" key="14">
    <source>
        <dbReference type="Pfam" id="PF01433"/>
    </source>
</evidence>
<dbReference type="InterPro" id="IPR027268">
    <property type="entry name" value="Peptidase_M4/M1_CTD_sf"/>
</dbReference>
<evidence type="ECO:0000256" key="8">
    <source>
        <dbReference type="ARBA" id="ARBA00022723"/>
    </source>
</evidence>
<feature type="domain" description="Peptidase M1 alanyl aminopeptidase Ig-like fold" evidence="15">
    <location>
        <begin position="447"/>
        <end position="548"/>
    </location>
</feature>